<comment type="function">
    <text evidence="3 17">General (non sugar-specific) component of the phosphoenolpyruvate-dependent sugar phosphotransferase system (sugar PTS). This major carbohydrate active-transport system catalyzes the phosphorylation of incoming sugar substrates concomitantly with their translocation across the cell membrane. Enzyme I transfers the phosphoryl group from phosphoenolpyruvate (PEP) to the phosphoryl carrier protein (HPr).</text>
</comment>
<dbReference type="PIRSF" id="PIRSF000732">
    <property type="entry name" value="PTS_enzyme_I"/>
    <property type="match status" value="1"/>
</dbReference>
<keyword evidence="10 17" id="KW-0762">Sugar transport</keyword>
<dbReference type="InterPro" id="IPR040442">
    <property type="entry name" value="Pyrv_kinase-like_dom_sf"/>
</dbReference>
<reference evidence="21 22" key="1">
    <citation type="submission" date="2018-08" db="EMBL/GenBank/DDBJ databases">
        <title>Draft genome sequence of Psychrilyobacter sp. strain SD5 isolated from Black Sea water.</title>
        <authorList>
            <person name="Yadav S."/>
            <person name="Villanueva L."/>
            <person name="Damste J.S.S."/>
        </authorList>
    </citation>
    <scope>NUCLEOTIDE SEQUENCE [LARGE SCALE GENOMIC DNA]</scope>
    <source>
        <strain evidence="21 22">SD5</strain>
    </source>
</reference>
<keyword evidence="22" id="KW-1185">Reference proteome</keyword>
<evidence type="ECO:0000256" key="9">
    <source>
        <dbReference type="ARBA" id="ARBA00022490"/>
    </source>
</evidence>
<dbReference type="InterPro" id="IPR008731">
    <property type="entry name" value="PTS_EIN"/>
</dbReference>
<comment type="catalytic activity">
    <reaction evidence="1 17">
        <text>L-histidyl-[protein] + phosphoenolpyruvate = N(pros)-phospho-L-histidyl-[protein] + pyruvate</text>
        <dbReference type="Rhea" id="RHEA:23880"/>
        <dbReference type="Rhea" id="RHEA-COMP:9745"/>
        <dbReference type="Rhea" id="RHEA-COMP:9746"/>
        <dbReference type="ChEBI" id="CHEBI:15361"/>
        <dbReference type="ChEBI" id="CHEBI:29979"/>
        <dbReference type="ChEBI" id="CHEBI:58702"/>
        <dbReference type="ChEBI" id="CHEBI:64837"/>
        <dbReference type="EC" id="2.7.3.9"/>
    </reaction>
</comment>
<evidence type="ECO:0000256" key="2">
    <source>
        <dbReference type="ARBA" id="ARBA00001946"/>
    </source>
</evidence>
<evidence type="ECO:0000256" key="4">
    <source>
        <dbReference type="ARBA" id="ARBA00004496"/>
    </source>
</evidence>
<keyword evidence="13 17" id="KW-0479">Metal-binding</keyword>
<comment type="cofactor">
    <cofactor evidence="2 17">
        <name>Mg(2+)</name>
        <dbReference type="ChEBI" id="CHEBI:18420"/>
    </cofactor>
</comment>
<evidence type="ECO:0000256" key="15">
    <source>
        <dbReference type="ARBA" id="ARBA00022842"/>
    </source>
</evidence>
<dbReference type="InterPro" id="IPR024692">
    <property type="entry name" value="PTS_EI"/>
</dbReference>
<dbReference type="GO" id="GO:0008965">
    <property type="term" value="F:phosphoenolpyruvate-protein phosphotransferase activity"/>
    <property type="evidence" value="ECO:0007669"/>
    <property type="project" value="UniProtKB-EC"/>
</dbReference>
<evidence type="ECO:0000256" key="3">
    <source>
        <dbReference type="ARBA" id="ARBA00002728"/>
    </source>
</evidence>
<dbReference type="EMBL" id="QUAJ01000044">
    <property type="protein sequence ID" value="REI39464.1"/>
    <property type="molecule type" value="Genomic_DNA"/>
</dbReference>
<comment type="similarity">
    <text evidence="5 17">Belongs to the PEP-utilizing enzyme family.</text>
</comment>
<evidence type="ECO:0000256" key="1">
    <source>
        <dbReference type="ARBA" id="ARBA00000683"/>
    </source>
</evidence>
<evidence type="ECO:0000259" key="19">
    <source>
        <dbReference type="Pfam" id="PF02896"/>
    </source>
</evidence>
<evidence type="ECO:0000256" key="12">
    <source>
        <dbReference type="ARBA" id="ARBA00022683"/>
    </source>
</evidence>
<evidence type="ECO:0000256" key="10">
    <source>
        <dbReference type="ARBA" id="ARBA00022597"/>
    </source>
</evidence>
<dbReference type="SUPFAM" id="SSF51621">
    <property type="entry name" value="Phosphoenolpyruvate/pyruvate domain"/>
    <property type="match status" value="1"/>
</dbReference>
<dbReference type="InterPro" id="IPR015813">
    <property type="entry name" value="Pyrv/PenolPyrv_kinase-like_dom"/>
</dbReference>
<gene>
    <name evidence="21" type="primary">ptsP</name>
    <name evidence="21" type="ORF">DYH56_14770</name>
</gene>
<keyword evidence="11 17" id="KW-0808">Transferase</keyword>
<dbReference type="SUPFAM" id="SSF52009">
    <property type="entry name" value="Phosphohistidine domain"/>
    <property type="match status" value="1"/>
</dbReference>
<dbReference type="Gene3D" id="3.50.30.10">
    <property type="entry name" value="Phosphohistidine domain"/>
    <property type="match status" value="1"/>
</dbReference>
<evidence type="ECO:0000256" key="16">
    <source>
        <dbReference type="ARBA" id="ARBA00033235"/>
    </source>
</evidence>
<evidence type="ECO:0000256" key="7">
    <source>
        <dbReference type="ARBA" id="ARBA00016544"/>
    </source>
</evidence>
<dbReference type="InterPro" id="IPR000121">
    <property type="entry name" value="PEP_util_C"/>
</dbReference>
<dbReference type="RefSeq" id="WP_114643639.1">
    <property type="nucleotide sequence ID" value="NZ_JAACIO010000042.1"/>
</dbReference>
<evidence type="ECO:0000313" key="22">
    <source>
        <dbReference type="Proteomes" id="UP000263486"/>
    </source>
</evidence>
<evidence type="ECO:0000256" key="5">
    <source>
        <dbReference type="ARBA" id="ARBA00007837"/>
    </source>
</evidence>
<comment type="subcellular location">
    <subcellularLocation>
        <location evidence="4 17">Cytoplasm</location>
    </subcellularLocation>
</comment>
<dbReference type="InterPro" id="IPR008279">
    <property type="entry name" value="PEP-util_enz_mobile_dom"/>
</dbReference>
<feature type="domain" description="PEP-utilising enzyme mobile" evidence="18">
    <location>
        <begin position="155"/>
        <end position="226"/>
    </location>
</feature>
<evidence type="ECO:0000256" key="11">
    <source>
        <dbReference type="ARBA" id="ARBA00022679"/>
    </source>
</evidence>
<dbReference type="Pfam" id="PF00391">
    <property type="entry name" value="PEP-utilizers"/>
    <property type="match status" value="1"/>
</dbReference>
<evidence type="ECO:0000313" key="21">
    <source>
        <dbReference type="EMBL" id="REI39464.1"/>
    </source>
</evidence>
<dbReference type="Gene3D" id="1.10.274.10">
    <property type="entry name" value="PtsI, HPr-binding domain"/>
    <property type="match status" value="1"/>
</dbReference>
<name>A0ABX9KD67_9FUSO</name>
<feature type="domain" description="PEP-utilising enzyme C-terminal" evidence="19">
    <location>
        <begin position="254"/>
        <end position="547"/>
    </location>
</feature>
<evidence type="ECO:0000256" key="8">
    <source>
        <dbReference type="ARBA" id="ARBA00022448"/>
    </source>
</evidence>
<dbReference type="Gene3D" id="3.20.20.60">
    <property type="entry name" value="Phosphoenolpyruvate-binding domains"/>
    <property type="match status" value="1"/>
</dbReference>
<comment type="caution">
    <text evidence="21">The sequence shown here is derived from an EMBL/GenBank/DDBJ whole genome shotgun (WGS) entry which is preliminary data.</text>
</comment>
<keyword evidence="12 17" id="KW-0598">Phosphotransferase system</keyword>
<feature type="domain" description="Phosphotransferase system enzyme I N-terminal" evidence="20">
    <location>
        <begin position="6"/>
        <end position="128"/>
    </location>
</feature>
<accession>A0ABX9KD67</accession>
<dbReference type="Pfam" id="PF05524">
    <property type="entry name" value="PEP-utilisers_N"/>
    <property type="match status" value="1"/>
</dbReference>
<evidence type="ECO:0000256" key="14">
    <source>
        <dbReference type="ARBA" id="ARBA00022777"/>
    </source>
</evidence>
<keyword evidence="15 17" id="KW-0460">Magnesium</keyword>
<dbReference type="Pfam" id="PF02896">
    <property type="entry name" value="PEP-utilizers_C"/>
    <property type="match status" value="1"/>
</dbReference>
<protein>
    <recommendedName>
        <fullName evidence="7 17">Phosphoenolpyruvate-protein phosphotransferase</fullName>
        <ecNumber evidence="6 17">2.7.3.9</ecNumber>
    </recommendedName>
    <alternativeName>
        <fullName evidence="16 17">Phosphotransferase system, enzyme I</fullName>
    </alternativeName>
</protein>
<keyword evidence="8 17" id="KW-0813">Transport</keyword>
<keyword evidence="9 17" id="KW-0963">Cytoplasm</keyword>
<proteinExistence type="inferred from homology"/>
<dbReference type="SUPFAM" id="SSF47831">
    <property type="entry name" value="Enzyme I of the PEP:sugar phosphotransferase system HPr-binding (sub)domain"/>
    <property type="match status" value="1"/>
</dbReference>
<dbReference type="Proteomes" id="UP000263486">
    <property type="component" value="Unassembled WGS sequence"/>
</dbReference>
<dbReference type="InterPro" id="IPR036637">
    <property type="entry name" value="Phosphohistidine_dom_sf"/>
</dbReference>
<evidence type="ECO:0000259" key="18">
    <source>
        <dbReference type="Pfam" id="PF00391"/>
    </source>
</evidence>
<keyword evidence="14 17" id="KW-0418">Kinase</keyword>
<dbReference type="PANTHER" id="PTHR46244">
    <property type="entry name" value="PHOSPHOENOLPYRUVATE-PROTEIN PHOSPHOTRANSFERASE"/>
    <property type="match status" value="1"/>
</dbReference>
<organism evidence="21 22">
    <name type="scientific">Psychrilyobacter piezotolerans</name>
    <dbReference type="NCBI Taxonomy" id="2293438"/>
    <lineage>
        <taxon>Bacteria</taxon>
        <taxon>Fusobacteriati</taxon>
        <taxon>Fusobacteriota</taxon>
        <taxon>Fusobacteriia</taxon>
        <taxon>Fusobacteriales</taxon>
        <taxon>Fusobacteriaceae</taxon>
        <taxon>Psychrilyobacter</taxon>
    </lineage>
</organism>
<dbReference type="PANTHER" id="PTHR46244:SF3">
    <property type="entry name" value="PHOSPHOENOLPYRUVATE-PROTEIN PHOSPHOTRANSFERASE"/>
    <property type="match status" value="1"/>
</dbReference>
<dbReference type="PRINTS" id="PR01736">
    <property type="entry name" value="PHPHTRNFRASE"/>
</dbReference>
<dbReference type="InterPro" id="IPR050499">
    <property type="entry name" value="PEP-utilizing_PTS_enzyme"/>
</dbReference>
<dbReference type="NCBIfam" id="TIGR01417">
    <property type="entry name" value="PTS_I_fam"/>
    <property type="match status" value="1"/>
</dbReference>
<dbReference type="InterPro" id="IPR036618">
    <property type="entry name" value="PtsI_HPr-bd_sf"/>
</dbReference>
<dbReference type="InterPro" id="IPR023151">
    <property type="entry name" value="PEP_util_CS"/>
</dbReference>
<dbReference type="PROSITE" id="PS00742">
    <property type="entry name" value="PEP_ENZYMES_2"/>
    <property type="match status" value="1"/>
</dbReference>
<sequence length="589" mass="67763">MEKIMGKAIFEGIVIGEPYLRGKKQMGIEEYRIEPHMLEDEMNRFEAAIRDAKQELKFLKSSLKGKVNSNDLKILNVHLMILDDPVLLSEIGKRLKNELINIEKIVADVVEFYVDMFKDMKDPVYRQRAIDIQDVGEKIIGQLMVENCELHELDNKILVTKEILPSELFKMHHDKINLLGIVTEFSGETSHIAILAKTFGIPTLMGVKNVSRMEWKNKIILDTRKGDPCVIKDPTDEQIVEYKREKAKLEAIREENKKLKGLPAITKDGVEIVLNANIGGITDLLSLNNSMADGVGLLRTEFLYMESKFFPTEQQQIELYERAYKKVEKLNGERELIIRTLDIGADKQLPYYEMPFEGNPFLGFRGIRFTLAHENIFRTQLRSILRVAKDRKIKVMFPMISNLEEIIQIKKILASVKKELDEEGLEYASYIQTGIMVEVPSTAFLIDKFSEYVDFFSLGTNDLTQYIMAADRLSADVAYLNDYFEPAVLRTINYIAEEAIRRKKKISICGEMANDPMAIAALMSFGIDRFSMMSSYIPMAKRTILRLNRGNLQRELKPKLLNCNNAKEVKEILKEYIEVITVENDRSRD</sequence>
<evidence type="ECO:0000256" key="6">
    <source>
        <dbReference type="ARBA" id="ARBA00012232"/>
    </source>
</evidence>
<dbReference type="InterPro" id="IPR006318">
    <property type="entry name" value="PTS_EI-like"/>
</dbReference>
<evidence type="ECO:0000259" key="20">
    <source>
        <dbReference type="Pfam" id="PF05524"/>
    </source>
</evidence>
<evidence type="ECO:0000256" key="13">
    <source>
        <dbReference type="ARBA" id="ARBA00022723"/>
    </source>
</evidence>
<evidence type="ECO:0000256" key="17">
    <source>
        <dbReference type="PIRNR" id="PIRNR000732"/>
    </source>
</evidence>
<dbReference type="EC" id="2.7.3.9" evidence="6 17"/>